<gene>
    <name evidence="1" type="ORF">RPERSI_LOCUS19106</name>
</gene>
<name>A0ACA9REL2_9GLOM</name>
<comment type="caution">
    <text evidence="1">The sequence shown here is derived from an EMBL/GenBank/DDBJ whole genome shotgun (WGS) entry which is preliminary data.</text>
</comment>
<feature type="non-terminal residue" evidence="1">
    <location>
        <position position="102"/>
    </location>
</feature>
<accession>A0ACA9REL2</accession>
<reference evidence="1" key="1">
    <citation type="submission" date="2021-06" db="EMBL/GenBank/DDBJ databases">
        <authorList>
            <person name="Kallberg Y."/>
            <person name="Tangrot J."/>
            <person name="Rosling A."/>
        </authorList>
    </citation>
    <scope>NUCLEOTIDE SEQUENCE</scope>
    <source>
        <strain evidence="1">MA461A</strain>
    </source>
</reference>
<proteinExistence type="predicted"/>
<feature type="non-terminal residue" evidence="1">
    <location>
        <position position="1"/>
    </location>
</feature>
<protein>
    <submittedName>
        <fullName evidence="1">25453_t:CDS:1</fullName>
    </submittedName>
</protein>
<sequence length="102" mass="12109">EVSCWDDSHEILGLYKTDSCDTFEFCIVNSVACIACEQKEQISIVAFHVVFIFICWHFVILLDEEQKFKAAYAIFEDLEPCGFWFYISEFRKMFSIFIFEIM</sequence>
<evidence type="ECO:0000313" key="1">
    <source>
        <dbReference type="EMBL" id="CAG8790729.1"/>
    </source>
</evidence>
<dbReference type="Proteomes" id="UP000789920">
    <property type="component" value="Unassembled WGS sequence"/>
</dbReference>
<organism evidence="1 2">
    <name type="scientific">Racocetra persica</name>
    <dbReference type="NCBI Taxonomy" id="160502"/>
    <lineage>
        <taxon>Eukaryota</taxon>
        <taxon>Fungi</taxon>
        <taxon>Fungi incertae sedis</taxon>
        <taxon>Mucoromycota</taxon>
        <taxon>Glomeromycotina</taxon>
        <taxon>Glomeromycetes</taxon>
        <taxon>Diversisporales</taxon>
        <taxon>Gigasporaceae</taxon>
        <taxon>Racocetra</taxon>
    </lineage>
</organism>
<dbReference type="EMBL" id="CAJVQC010051735">
    <property type="protein sequence ID" value="CAG8790729.1"/>
    <property type="molecule type" value="Genomic_DNA"/>
</dbReference>
<evidence type="ECO:0000313" key="2">
    <source>
        <dbReference type="Proteomes" id="UP000789920"/>
    </source>
</evidence>
<keyword evidence="2" id="KW-1185">Reference proteome</keyword>